<organism evidence="2 4">
    <name type="scientific">Acinetobacter ursingii</name>
    <dbReference type="NCBI Taxonomy" id="108980"/>
    <lineage>
        <taxon>Bacteria</taxon>
        <taxon>Pseudomonadati</taxon>
        <taxon>Pseudomonadota</taxon>
        <taxon>Gammaproteobacteria</taxon>
        <taxon>Moraxellales</taxon>
        <taxon>Moraxellaceae</taxon>
        <taxon>Acinetobacter</taxon>
    </lineage>
</organism>
<dbReference type="InterPro" id="IPR013362">
    <property type="entry name" value="Pilus_4_PilV"/>
</dbReference>
<reference evidence="2 4" key="1">
    <citation type="journal article" date="2018" name="Nat. Biotechnol.">
        <title>A standardized bacterial taxonomy based on genome phylogeny substantially revises the tree of life.</title>
        <authorList>
            <person name="Parks D.H."/>
            <person name="Chuvochina M."/>
            <person name="Waite D.W."/>
            <person name="Rinke C."/>
            <person name="Skarshewski A."/>
            <person name="Chaumeil P.A."/>
            <person name="Hugenholtz P."/>
        </authorList>
    </citation>
    <scope>NUCLEOTIDE SEQUENCE [LARGE SCALE GENOMIC DNA]</scope>
    <source>
        <strain evidence="2">UBA9669</strain>
    </source>
</reference>
<accession>A0A3F3LAM5</accession>
<gene>
    <name evidence="2" type="primary">pilV</name>
    <name evidence="2" type="ORF">DHW29_12070</name>
    <name evidence="3" type="ORF">LSO58_02055</name>
</gene>
<feature type="domain" description="Type IV pilin Tt1218-like" evidence="1">
    <location>
        <begin position="31"/>
        <end position="103"/>
    </location>
</feature>
<name>A0A3F3LAM5_9GAMM</name>
<dbReference type="EMBL" id="DPVE01000205">
    <property type="protein sequence ID" value="HCK30839.1"/>
    <property type="molecule type" value="Genomic_DNA"/>
</dbReference>
<reference evidence="3" key="2">
    <citation type="journal article" date="2022" name="J Glob Antimicrob Resist">
        <title>Comparative analysis of IMP-4- and OXA-58-containing plasmids of three carbapenemase-producing Acinetobacter ursingii strains in the Netherlands.</title>
        <authorList>
            <person name="Hendrickx A.P.A."/>
            <person name="Schade R.P."/>
            <person name="Landman F."/>
            <person name="Bosch T."/>
            <person name="Schouls L.M."/>
            <person name="van Dijk K."/>
        </authorList>
    </citation>
    <scope>NUCLEOTIDE SEQUENCE</scope>
    <source>
        <strain evidence="3">RIVM_C010761</strain>
    </source>
</reference>
<evidence type="ECO:0000259" key="1">
    <source>
        <dbReference type="Pfam" id="PF22150"/>
    </source>
</evidence>
<dbReference type="InterPro" id="IPR054402">
    <property type="entry name" value="Tt1218-like_dom"/>
</dbReference>
<evidence type="ECO:0000313" key="3">
    <source>
        <dbReference type="EMBL" id="UYF75724.1"/>
    </source>
</evidence>
<evidence type="ECO:0000313" key="4">
    <source>
        <dbReference type="Proteomes" id="UP000263596"/>
    </source>
</evidence>
<sequence>MNKNYQNGVGLMEVLVALLLLAIGVLGFSVLQVRAIDASQEASDRSVAMNLARDLSERIRINKTALTKYKEYINAKTVDTSCIGSATSYFPKCNPETMVKFDVGEILTKADSLGQSIKIYNCVGSNLNCIYVAWGRTNTTANNINTDASKCIDSSTGTYLVGSQCLVMEAF</sequence>
<dbReference type="Proteomes" id="UP001164081">
    <property type="component" value="Chromosome"/>
</dbReference>
<protein>
    <submittedName>
        <fullName evidence="2">Type IV pilus modification protein PilV</fullName>
    </submittedName>
</protein>
<dbReference type="Proteomes" id="UP000263596">
    <property type="component" value="Unassembled WGS sequence"/>
</dbReference>
<dbReference type="AlphaFoldDB" id="A0A3F3LAM5"/>
<dbReference type="RefSeq" id="WP_004985129.1">
    <property type="nucleotide sequence ID" value="NZ_BCMC01000008.1"/>
</dbReference>
<dbReference type="InterPro" id="IPR012902">
    <property type="entry name" value="N_methyl_site"/>
</dbReference>
<dbReference type="NCBIfam" id="TIGR02523">
    <property type="entry name" value="type_IV_pilV"/>
    <property type="match status" value="1"/>
</dbReference>
<proteinExistence type="predicted"/>
<dbReference type="EMBL" id="CP089044">
    <property type="protein sequence ID" value="UYF75724.1"/>
    <property type="molecule type" value="Genomic_DNA"/>
</dbReference>
<evidence type="ECO:0000313" key="2">
    <source>
        <dbReference type="EMBL" id="HCK30839.1"/>
    </source>
</evidence>
<dbReference type="Pfam" id="PF07963">
    <property type="entry name" value="N_methyl"/>
    <property type="match status" value="1"/>
</dbReference>
<dbReference type="Pfam" id="PF22150">
    <property type="entry name" value="Tt1218-like"/>
    <property type="match status" value="1"/>
</dbReference>